<dbReference type="InterPro" id="IPR013154">
    <property type="entry name" value="ADH-like_N"/>
</dbReference>
<dbReference type="InterPro" id="IPR020843">
    <property type="entry name" value="ER"/>
</dbReference>
<protein>
    <recommendedName>
        <fullName evidence="1">Enoyl reductase (ER) domain-containing protein</fullName>
    </recommendedName>
</protein>
<dbReference type="CDD" id="cd08267">
    <property type="entry name" value="MDR1"/>
    <property type="match status" value="1"/>
</dbReference>
<evidence type="ECO:0000313" key="2">
    <source>
        <dbReference type="EMBL" id="KRK32697.1"/>
    </source>
</evidence>
<comment type="caution">
    <text evidence="2">The sequence shown here is derived from an EMBL/GenBank/DDBJ whole genome shotgun (WGS) entry which is preliminary data.</text>
</comment>
<gene>
    <name evidence="2" type="ORF">FC07_GL001891</name>
</gene>
<dbReference type="AlphaFoldDB" id="A0A0R1GFL5"/>
<proteinExistence type="predicted"/>
<name>A0A0R1GFL5_9LACO</name>
<accession>A0A0R1GFL5</accession>
<dbReference type="STRING" id="1423726.FC07_GL001891"/>
<dbReference type="RefSeq" id="WP_057905742.1">
    <property type="nucleotide sequence ID" value="NZ_AZDA01000138.1"/>
</dbReference>
<evidence type="ECO:0000313" key="3">
    <source>
        <dbReference type="Proteomes" id="UP000051461"/>
    </source>
</evidence>
<dbReference type="Pfam" id="PF00107">
    <property type="entry name" value="ADH_zinc_N"/>
    <property type="match status" value="1"/>
</dbReference>
<dbReference type="InterPro" id="IPR036291">
    <property type="entry name" value="NAD(P)-bd_dom_sf"/>
</dbReference>
<dbReference type="SMART" id="SM00829">
    <property type="entry name" value="PKS_ER"/>
    <property type="match status" value="1"/>
</dbReference>
<dbReference type="SUPFAM" id="SSF50129">
    <property type="entry name" value="GroES-like"/>
    <property type="match status" value="1"/>
</dbReference>
<dbReference type="PANTHER" id="PTHR11695:SF648">
    <property type="entry name" value="ZINC-BINDING OXIDOREDUCTASE"/>
    <property type="match status" value="1"/>
</dbReference>
<reference evidence="2 3" key="1">
    <citation type="journal article" date="2015" name="Genome Announc.">
        <title>Expanding the biotechnology potential of lactobacilli through comparative genomics of 213 strains and associated genera.</title>
        <authorList>
            <person name="Sun Z."/>
            <person name="Harris H.M."/>
            <person name="McCann A."/>
            <person name="Guo C."/>
            <person name="Argimon S."/>
            <person name="Zhang W."/>
            <person name="Yang X."/>
            <person name="Jeffery I.B."/>
            <person name="Cooney J.C."/>
            <person name="Kagawa T.F."/>
            <person name="Liu W."/>
            <person name="Song Y."/>
            <person name="Salvetti E."/>
            <person name="Wrobel A."/>
            <person name="Rasinkangas P."/>
            <person name="Parkhill J."/>
            <person name="Rea M.C."/>
            <person name="O'Sullivan O."/>
            <person name="Ritari J."/>
            <person name="Douillard F.P."/>
            <person name="Paul Ross R."/>
            <person name="Yang R."/>
            <person name="Briner A.E."/>
            <person name="Felis G.E."/>
            <person name="de Vos W.M."/>
            <person name="Barrangou R."/>
            <person name="Klaenhammer T.R."/>
            <person name="Caufield P.W."/>
            <person name="Cui Y."/>
            <person name="Zhang H."/>
            <person name="O'Toole P.W."/>
        </authorList>
    </citation>
    <scope>NUCLEOTIDE SEQUENCE [LARGE SCALE GENOMIC DNA]</scope>
    <source>
        <strain evidence="2 3">DSM 20003</strain>
    </source>
</reference>
<dbReference type="Pfam" id="PF08240">
    <property type="entry name" value="ADH_N"/>
    <property type="match status" value="1"/>
</dbReference>
<evidence type="ECO:0000259" key="1">
    <source>
        <dbReference type="SMART" id="SM00829"/>
    </source>
</evidence>
<dbReference type="Proteomes" id="UP000051461">
    <property type="component" value="Unassembled WGS sequence"/>
</dbReference>
<organism evidence="2 3">
    <name type="scientific">Loigolactobacillus bifermentans DSM 20003</name>
    <dbReference type="NCBI Taxonomy" id="1423726"/>
    <lineage>
        <taxon>Bacteria</taxon>
        <taxon>Bacillati</taxon>
        <taxon>Bacillota</taxon>
        <taxon>Bacilli</taxon>
        <taxon>Lactobacillales</taxon>
        <taxon>Lactobacillaceae</taxon>
        <taxon>Loigolactobacillus</taxon>
    </lineage>
</organism>
<sequence length="245" mass="25595">MQALIDTQTGTLEALKVQTVATPQPKKNQVQIAVRACALNIGDYQRFIMKNNRIPLATKVTNKLMGYVGKPLGAEVAGVVTAVGAAVTQFKVGVAVFGKTAGTAPTGGLAEYAILNQGEVYQKPTNLTFEEASCISISFETALGAVRKASVKSGQTVMVYGASGGVGLYVVQLANAAGATVIGVCSTRNLALAKASGCAQVIDYKTQDFTKCLTRFDAILGINGYNPMRKYKPLLKPHGIFVGGG</sequence>
<dbReference type="InterPro" id="IPR013149">
    <property type="entry name" value="ADH-like_C"/>
</dbReference>
<dbReference type="GO" id="GO:0016491">
    <property type="term" value="F:oxidoreductase activity"/>
    <property type="evidence" value="ECO:0007669"/>
    <property type="project" value="InterPro"/>
</dbReference>
<dbReference type="OrthoDB" id="9792162at2"/>
<feature type="domain" description="Enoyl reductase (ER)" evidence="1">
    <location>
        <begin position="10"/>
        <end position="242"/>
    </location>
</feature>
<dbReference type="Gene3D" id="3.40.50.720">
    <property type="entry name" value="NAD(P)-binding Rossmann-like Domain"/>
    <property type="match status" value="1"/>
</dbReference>
<dbReference type="PANTHER" id="PTHR11695">
    <property type="entry name" value="ALCOHOL DEHYDROGENASE RELATED"/>
    <property type="match status" value="1"/>
</dbReference>
<keyword evidence="3" id="KW-1185">Reference proteome</keyword>
<dbReference type="InterPro" id="IPR011032">
    <property type="entry name" value="GroES-like_sf"/>
</dbReference>
<dbReference type="InterPro" id="IPR050700">
    <property type="entry name" value="YIM1/Zinc_Alcohol_DH_Fams"/>
</dbReference>
<dbReference type="EMBL" id="AZDA01000138">
    <property type="protein sequence ID" value="KRK32697.1"/>
    <property type="molecule type" value="Genomic_DNA"/>
</dbReference>
<dbReference type="PATRIC" id="fig|1423726.3.peg.1962"/>
<dbReference type="Gene3D" id="3.90.180.10">
    <property type="entry name" value="Medium-chain alcohol dehydrogenases, catalytic domain"/>
    <property type="match status" value="1"/>
</dbReference>
<dbReference type="SUPFAM" id="SSF51735">
    <property type="entry name" value="NAD(P)-binding Rossmann-fold domains"/>
    <property type="match status" value="1"/>
</dbReference>